<evidence type="ECO:0000313" key="3">
    <source>
        <dbReference type="EMBL" id="MBB4699342.1"/>
    </source>
</evidence>
<keyword evidence="2" id="KW-0472">Membrane</keyword>
<evidence type="ECO:0000313" key="4">
    <source>
        <dbReference type="Proteomes" id="UP000542210"/>
    </source>
</evidence>
<dbReference type="AlphaFoldDB" id="A0A7W7D363"/>
<feature type="compositionally biased region" description="Gly residues" evidence="1">
    <location>
        <begin position="178"/>
        <end position="189"/>
    </location>
</feature>
<dbReference type="RefSeq" id="WP_311772226.1">
    <property type="nucleotide sequence ID" value="NZ_JACHND010000001.1"/>
</dbReference>
<protein>
    <submittedName>
        <fullName evidence="3">Uncharacterized protein</fullName>
    </submittedName>
</protein>
<feature type="compositionally biased region" description="Low complexity" evidence="1">
    <location>
        <begin position="163"/>
        <end position="177"/>
    </location>
</feature>
<gene>
    <name evidence="3" type="ORF">BJ982_000886</name>
</gene>
<feature type="region of interest" description="Disordered" evidence="1">
    <location>
        <begin position="93"/>
        <end position="133"/>
    </location>
</feature>
<name>A0A7W7D363_9ACTN</name>
<proteinExistence type="predicted"/>
<sequence length="228" mass="22385">MARVGARSRVGASPAAARCVPVTASGDHAEAVVTREARMARFVAGSRFARLLAVGGVIAIGWLLGLIFGFTGAASAETHIPAGHAAAVEAEGTARISRGTDGAEVTAPKARRDVGTATHHVATGPASAGGFPTVSDTASADAVAMAGRTVDGLTSQSTPAPAAPSAADHSAGADGFVPRGGSGPSGPGFGDVARSLFDPRLVASPAFTARVPAPVVRAAADDPSFSPD</sequence>
<keyword evidence="2" id="KW-1133">Transmembrane helix</keyword>
<keyword evidence="4" id="KW-1185">Reference proteome</keyword>
<keyword evidence="2" id="KW-0812">Transmembrane</keyword>
<evidence type="ECO:0000256" key="1">
    <source>
        <dbReference type="SAM" id="MobiDB-lite"/>
    </source>
</evidence>
<accession>A0A7W7D363</accession>
<evidence type="ECO:0000256" key="2">
    <source>
        <dbReference type="SAM" id="Phobius"/>
    </source>
</evidence>
<feature type="region of interest" description="Disordered" evidence="1">
    <location>
        <begin position="151"/>
        <end position="191"/>
    </location>
</feature>
<organism evidence="3 4">
    <name type="scientific">Sphaerisporangium siamense</name>
    <dbReference type="NCBI Taxonomy" id="795645"/>
    <lineage>
        <taxon>Bacteria</taxon>
        <taxon>Bacillati</taxon>
        <taxon>Actinomycetota</taxon>
        <taxon>Actinomycetes</taxon>
        <taxon>Streptosporangiales</taxon>
        <taxon>Streptosporangiaceae</taxon>
        <taxon>Sphaerisporangium</taxon>
    </lineage>
</organism>
<feature type="transmembrane region" description="Helical" evidence="2">
    <location>
        <begin position="48"/>
        <end position="70"/>
    </location>
</feature>
<dbReference type="Proteomes" id="UP000542210">
    <property type="component" value="Unassembled WGS sequence"/>
</dbReference>
<reference evidence="3 4" key="1">
    <citation type="submission" date="2020-08" db="EMBL/GenBank/DDBJ databases">
        <title>Sequencing the genomes of 1000 actinobacteria strains.</title>
        <authorList>
            <person name="Klenk H.-P."/>
        </authorList>
    </citation>
    <scope>NUCLEOTIDE SEQUENCE [LARGE SCALE GENOMIC DNA]</scope>
    <source>
        <strain evidence="3 4">DSM 45784</strain>
    </source>
</reference>
<dbReference type="EMBL" id="JACHND010000001">
    <property type="protein sequence ID" value="MBB4699342.1"/>
    <property type="molecule type" value="Genomic_DNA"/>
</dbReference>
<comment type="caution">
    <text evidence="3">The sequence shown here is derived from an EMBL/GenBank/DDBJ whole genome shotgun (WGS) entry which is preliminary data.</text>
</comment>